<accession>A0A1D3TZA6</accession>
<dbReference type="PIRSF" id="PIRSF024492">
    <property type="entry name" value="UCP024492"/>
    <property type="match status" value="1"/>
</dbReference>
<dbReference type="Pfam" id="PF04343">
    <property type="entry name" value="DUF488"/>
    <property type="match status" value="1"/>
</dbReference>
<dbReference type="PANTHER" id="PTHR39337">
    <property type="entry name" value="BLR5642 PROTEIN"/>
    <property type="match status" value="1"/>
</dbReference>
<dbReference type="AlphaFoldDB" id="A0A1D3TZA6"/>
<dbReference type="InterPro" id="IPR007438">
    <property type="entry name" value="DUF488"/>
</dbReference>
<evidence type="ECO:0008006" key="3">
    <source>
        <dbReference type="Google" id="ProtNLM"/>
    </source>
</evidence>
<reference evidence="1 2" key="1">
    <citation type="submission" date="2016-09" db="EMBL/GenBank/DDBJ databases">
        <authorList>
            <person name="Capua I."/>
            <person name="De Benedictis P."/>
            <person name="Joannis T."/>
            <person name="Lombin L.H."/>
            <person name="Cattoli G."/>
        </authorList>
    </citation>
    <scope>NUCLEOTIDE SEQUENCE [LARGE SCALE GENOMIC DNA]</scope>
    <source>
        <strain evidence="1 2">GluBS11</strain>
    </source>
</reference>
<evidence type="ECO:0000313" key="1">
    <source>
        <dbReference type="EMBL" id="SCP99890.1"/>
    </source>
</evidence>
<dbReference type="InterPro" id="IPR014519">
    <property type="entry name" value="UCP024492"/>
</dbReference>
<gene>
    <name evidence="1" type="ORF">SAMN05421730_106810</name>
</gene>
<dbReference type="PANTHER" id="PTHR39337:SF1">
    <property type="entry name" value="BLR5642 PROTEIN"/>
    <property type="match status" value="1"/>
</dbReference>
<dbReference type="OrthoDB" id="9789109at2"/>
<sequence length="165" mass="18957">MHKGILYTIGHSKHEYSFFESMLKKYDISYLLDVRSVPFSRFAETYNRDNIKNLLAESGITYKQMGKYFGARPQDEALYTSEHFLDFEKVRVSKLFLEGIENVILGLDKGNNVALMCTEKDPLDCHRAIMVSKGFLDAGINVNHILENGLLQTQLELEQRIEKGT</sequence>
<proteinExistence type="predicted"/>
<dbReference type="Proteomes" id="UP000199315">
    <property type="component" value="Unassembled WGS sequence"/>
</dbReference>
<dbReference type="EMBL" id="FMKA01000068">
    <property type="protein sequence ID" value="SCP99890.1"/>
    <property type="molecule type" value="Genomic_DNA"/>
</dbReference>
<dbReference type="STRING" id="1619234.SAMN05421730_106810"/>
<name>A0A1D3TZA6_9FIRM</name>
<protein>
    <recommendedName>
        <fullName evidence="3">DUF488 domain-containing protein</fullName>
    </recommendedName>
</protein>
<organism evidence="1 2">
    <name type="scientific">Anaerobium acetethylicum</name>
    <dbReference type="NCBI Taxonomy" id="1619234"/>
    <lineage>
        <taxon>Bacteria</taxon>
        <taxon>Bacillati</taxon>
        <taxon>Bacillota</taxon>
        <taxon>Clostridia</taxon>
        <taxon>Lachnospirales</taxon>
        <taxon>Lachnospiraceae</taxon>
        <taxon>Anaerobium</taxon>
    </lineage>
</organism>
<keyword evidence="2" id="KW-1185">Reference proteome</keyword>
<dbReference type="RefSeq" id="WP_091237101.1">
    <property type="nucleotide sequence ID" value="NZ_FMKA01000068.1"/>
</dbReference>
<evidence type="ECO:0000313" key="2">
    <source>
        <dbReference type="Proteomes" id="UP000199315"/>
    </source>
</evidence>